<evidence type="ECO:0000313" key="2">
    <source>
        <dbReference type="EMBL" id="MDV6230309.1"/>
    </source>
</evidence>
<keyword evidence="3" id="KW-1185">Reference proteome</keyword>
<keyword evidence="1" id="KW-0472">Membrane</keyword>
<gene>
    <name evidence="2" type="ORF">R3P95_07095</name>
</gene>
<sequence>MRALVFLAVLAIVYKWPLFGGSPGQWSALFQGVMIGAIVSTAVTPAGWKAIRRIRSRLDGSYSPPRSSRR</sequence>
<protein>
    <submittedName>
        <fullName evidence="2">Uncharacterized protein</fullName>
    </submittedName>
</protein>
<feature type="transmembrane region" description="Helical" evidence="1">
    <location>
        <begin position="25"/>
        <end position="48"/>
    </location>
</feature>
<evidence type="ECO:0000313" key="3">
    <source>
        <dbReference type="Proteomes" id="UP001185899"/>
    </source>
</evidence>
<reference evidence="2 3" key="1">
    <citation type="submission" date="2023-10" db="EMBL/GenBank/DDBJ databases">
        <title>Development of a sustainable strategy for remediation of hydrocarbon-contaminated territories based on the waste exchange concept.</title>
        <authorList>
            <person name="Krivoruchko A."/>
        </authorList>
    </citation>
    <scope>NUCLEOTIDE SEQUENCE [LARGE SCALE GENOMIC DNA]</scope>
    <source>
        <strain evidence="2 3">IEGM 1322</strain>
    </source>
</reference>
<dbReference type="RefSeq" id="WP_269596478.1">
    <property type="nucleotide sequence ID" value="NZ_JAWLKE010000003.1"/>
</dbReference>
<evidence type="ECO:0000256" key="1">
    <source>
        <dbReference type="SAM" id="Phobius"/>
    </source>
</evidence>
<comment type="caution">
    <text evidence="2">The sequence shown here is derived from an EMBL/GenBank/DDBJ whole genome shotgun (WGS) entry which is preliminary data.</text>
</comment>
<dbReference type="Proteomes" id="UP001185899">
    <property type="component" value="Unassembled WGS sequence"/>
</dbReference>
<keyword evidence="1" id="KW-0812">Transmembrane</keyword>
<proteinExistence type="predicted"/>
<dbReference type="EMBL" id="JAWLKE010000003">
    <property type="protein sequence ID" value="MDV6230309.1"/>
    <property type="molecule type" value="Genomic_DNA"/>
</dbReference>
<accession>A0ABU4AVP7</accession>
<organism evidence="2 3">
    <name type="scientific">Rhodococcus cercidiphylli</name>
    <dbReference type="NCBI Taxonomy" id="489916"/>
    <lineage>
        <taxon>Bacteria</taxon>
        <taxon>Bacillati</taxon>
        <taxon>Actinomycetota</taxon>
        <taxon>Actinomycetes</taxon>
        <taxon>Mycobacteriales</taxon>
        <taxon>Nocardiaceae</taxon>
        <taxon>Rhodococcus</taxon>
    </lineage>
</organism>
<keyword evidence="1" id="KW-1133">Transmembrane helix</keyword>
<name>A0ABU4AVP7_9NOCA</name>